<dbReference type="InterPro" id="IPR009187">
    <property type="entry name" value="Prok_Ku"/>
</dbReference>
<comment type="function">
    <text evidence="2">With LigD forms a non-homologous end joining (NHEJ) DNA repair enzyme, which repairs dsDNA breaks with reduced fidelity. Binds linear dsDNA with 5'- and 3'- overhangs but not closed circular dsDNA nor ssDNA. Recruits and stimulates the ligase activity of LigD.</text>
</comment>
<feature type="domain" description="Ku" evidence="3">
    <location>
        <begin position="53"/>
        <end position="181"/>
    </location>
</feature>
<dbReference type="NCBIfam" id="TIGR02772">
    <property type="entry name" value="Ku_bact"/>
    <property type="match status" value="1"/>
</dbReference>
<dbReference type="HAMAP" id="MF_01875">
    <property type="entry name" value="Prokaryotic_Ku"/>
    <property type="match status" value="1"/>
</dbReference>
<dbReference type="OrthoDB" id="9795084at2"/>
<keyword evidence="2" id="KW-0234">DNA repair</keyword>
<keyword evidence="2" id="KW-0227">DNA damage</keyword>
<dbReference type="GO" id="GO:0006303">
    <property type="term" value="P:double-strand break repair via nonhomologous end joining"/>
    <property type="evidence" value="ECO:0007669"/>
    <property type="project" value="UniProtKB-UniRule"/>
</dbReference>
<dbReference type="GO" id="GO:0006310">
    <property type="term" value="P:DNA recombination"/>
    <property type="evidence" value="ECO:0007669"/>
    <property type="project" value="UniProtKB-KW"/>
</dbReference>
<dbReference type="AlphaFoldDB" id="A0A2N7VJD5"/>
<dbReference type="PANTHER" id="PTHR41251">
    <property type="entry name" value="NON-HOMOLOGOUS END JOINING PROTEIN KU"/>
    <property type="match status" value="1"/>
</dbReference>
<name>A0A2N7VJD5_9BURK</name>
<accession>A0A2N7VJD5</accession>
<comment type="similarity">
    <text evidence="2">Belongs to the prokaryotic Ku family.</text>
</comment>
<dbReference type="Proteomes" id="UP000235616">
    <property type="component" value="Unassembled WGS sequence"/>
</dbReference>
<evidence type="ECO:0000256" key="1">
    <source>
        <dbReference type="ARBA" id="ARBA00023125"/>
    </source>
</evidence>
<evidence type="ECO:0000256" key="2">
    <source>
        <dbReference type="HAMAP-Rule" id="MF_01875"/>
    </source>
</evidence>
<organism evidence="4 5">
    <name type="scientific">Trinickia dabaoshanensis</name>
    <dbReference type="NCBI Taxonomy" id="564714"/>
    <lineage>
        <taxon>Bacteria</taxon>
        <taxon>Pseudomonadati</taxon>
        <taxon>Pseudomonadota</taxon>
        <taxon>Betaproteobacteria</taxon>
        <taxon>Burkholderiales</taxon>
        <taxon>Burkholderiaceae</taxon>
        <taxon>Trinickia</taxon>
    </lineage>
</organism>
<gene>
    <name evidence="2" type="primary">ku</name>
    <name evidence="4" type="ORF">C0Z18_20690</name>
</gene>
<dbReference type="CDD" id="cd00789">
    <property type="entry name" value="KU_like"/>
    <property type="match status" value="1"/>
</dbReference>
<keyword evidence="5" id="KW-1185">Reference proteome</keyword>
<keyword evidence="2" id="KW-0233">DNA recombination</keyword>
<dbReference type="GO" id="GO:0003690">
    <property type="term" value="F:double-stranded DNA binding"/>
    <property type="evidence" value="ECO:0007669"/>
    <property type="project" value="UniProtKB-UniRule"/>
</dbReference>
<evidence type="ECO:0000313" key="5">
    <source>
        <dbReference type="Proteomes" id="UP000235616"/>
    </source>
</evidence>
<dbReference type="PIRSF" id="PIRSF006493">
    <property type="entry name" value="Prok_Ku"/>
    <property type="match status" value="1"/>
</dbReference>
<evidence type="ECO:0000313" key="4">
    <source>
        <dbReference type="EMBL" id="PMS17269.1"/>
    </source>
</evidence>
<comment type="subunit">
    <text evidence="2">Homodimer. Interacts with LigD.</text>
</comment>
<dbReference type="SUPFAM" id="SSF100939">
    <property type="entry name" value="SPOC domain-like"/>
    <property type="match status" value="1"/>
</dbReference>
<dbReference type="Gene3D" id="2.40.290.10">
    <property type="match status" value="1"/>
</dbReference>
<dbReference type="InterPro" id="IPR016194">
    <property type="entry name" value="SPOC-like_C_dom_sf"/>
</dbReference>
<dbReference type="Pfam" id="PF02735">
    <property type="entry name" value="Ku"/>
    <property type="match status" value="1"/>
</dbReference>
<dbReference type="EMBL" id="PNYA01000020">
    <property type="protein sequence ID" value="PMS17269.1"/>
    <property type="molecule type" value="Genomic_DNA"/>
</dbReference>
<reference evidence="4 5" key="1">
    <citation type="submission" date="2018-01" db="EMBL/GenBank/DDBJ databases">
        <title>Whole genome analyses suggest that Burkholderia sensu lato contains two further novel genera in the rhizoxinica-symbiotica group Mycetohabitans gen. nov., and Trinickia gen. nov.: implications for the evolution of diazotrophy and nodulation in the Burkholderiaceae.</title>
        <authorList>
            <person name="Estrada-de los Santos P."/>
            <person name="Palmer M."/>
            <person name="Chavez-Ramirez B."/>
            <person name="Beukes C."/>
            <person name="Steenkamp E.T."/>
            <person name="Hirsch A.M."/>
            <person name="Manyaka P."/>
            <person name="Maluk M."/>
            <person name="Lafos M."/>
            <person name="Crook M."/>
            <person name="Gross E."/>
            <person name="Simon M.F."/>
            <person name="Bueno dos Reis Junior F."/>
            <person name="Poole P.S."/>
            <person name="Venter S.N."/>
            <person name="James E.K."/>
        </authorList>
    </citation>
    <scope>NUCLEOTIDE SEQUENCE [LARGE SCALE GENOMIC DNA]</scope>
    <source>
        <strain evidence="4 5">GIMN1.004</strain>
    </source>
</reference>
<keyword evidence="1 2" id="KW-0238">DNA-binding</keyword>
<dbReference type="InterPro" id="IPR006164">
    <property type="entry name" value="DNA_bd_Ku70/Ku80"/>
</dbReference>
<protein>
    <recommendedName>
        <fullName evidence="2">Non-homologous end joining protein Ku</fullName>
    </recommendedName>
</protein>
<dbReference type="PANTHER" id="PTHR41251:SF1">
    <property type="entry name" value="NON-HOMOLOGOUS END JOINING PROTEIN KU"/>
    <property type="match status" value="1"/>
</dbReference>
<sequence length="272" mass="30189">MSRVIWKGAISFGLVNVPVQLHAATRPERTSFNLLDKDTADPIGYKQINKRTGKEVRRENIVRGYEYEKNNYVVLSDDEIRSASPESTQTVDILAFVEAYSVSFLYLDTPYYLVPERQGTKAYALLREALAKTGKIGIANVVLHNKQHLAALIPAGAVLALNTLRWGGEVLDIGDLSLPPADAKAAGVSPRELEMATKLIDDMTEKWEPEHYHDTFRDDILALVDRKVREGKTHEISEGARAPARTRTTADVVDLSELLKRSLGRGKGKHAA</sequence>
<comment type="caution">
    <text evidence="4">The sequence shown here is derived from an EMBL/GenBank/DDBJ whole genome shotgun (WGS) entry which is preliminary data.</text>
</comment>
<dbReference type="SMART" id="SM00559">
    <property type="entry name" value="Ku78"/>
    <property type="match status" value="1"/>
</dbReference>
<evidence type="ECO:0000259" key="3">
    <source>
        <dbReference type="SMART" id="SM00559"/>
    </source>
</evidence>
<proteinExistence type="inferred from homology"/>